<proteinExistence type="inferred from homology"/>
<keyword evidence="6 15" id="KW-1133">Transmembrane helix</keyword>
<evidence type="ECO:0000256" key="2">
    <source>
        <dbReference type="ARBA" id="ARBA00004389"/>
    </source>
</evidence>
<dbReference type="SMART" id="SM00338">
    <property type="entry name" value="BRLZ"/>
    <property type="match status" value="1"/>
</dbReference>
<dbReference type="InterPro" id="IPR004827">
    <property type="entry name" value="bZIP"/>
</dbReference>
<evidence type="ECO:0000313" key="17">
    <source>
        <dbReference type="EMBL" id="KAB1222978.1"/>
    </source>
</evidence>
<evidence type="ECO:0000256" key="1">
    <source>
        <dbReference type="ARBA" id="ARBA00004123"/>
    </source>
</evidence>
<keyword evidence="12" id="KW-0539">Nucleus</keyword>
<feature type="transmembrane region" description="Helical" evidence="15">
    <location>
        <begin position="396"/>
        <end position="418"/>
    </location>
</feature>
<comment type="subunit">
    <text evidence="13">Interacts with BZIP28.</text>
</comment>
<keyword evidence="19" id="KW-1185">Reference proteome</keyword>
<dbReference type="GO" id="GO:0005634">
    <property type="term" value="C:nucleus"/>
    <property type="evidence" value="ECO:0007669"/>
    <property type="project" value="UniProtKB-SubCell"/>
</dbReference>
<dbReference type="PROSITE" id="PS50217">
    <property type="entry name" value="BZIP"/>
    <property type="match status" value="1"/>
</dbReference>
<dbReference type="GO" id="GO:0003700">
    <property type="term" value="F:DNA-binding transcription factor activity"/>
    <property type="evidence" value="ECO:0007669"/>
    <property type="project" value="InterPro"/>
</dbReference>
<keyword evidence="4 15" id="KW-0812">Transmembrane</keyword>
<dbReference type="AlphaFoldDB" id="A0A6A1WH40"/>
<evidence type="ECO:0000256" key="14">
    <source>
        <dbReference type="SAM" id="MobiDB-lite"/>
    </source>
</evidence>
<evidence type="ECO:0000256" key="3">
    <source>
        <dbReference type="ARBA" id="ARBA00007163"/>
    </source>
</evidence>
<reference evidence="17" key="1">
    <citation type="submission" date="2018-07" db="EMBL/GenBank/DDBJ databases">
        <authorList>
            <person name="Gao Z.-S."/>
            <person name="Jia H.-M."/>
            <person name="Jia H.-J."/>
            <person name="Cai Q.-L."/>
            <person name="Wang Y."/>
            <person name="Zhao H.-B."/>
        </authorList>
    </citation>
    <scope>NUCLEOTIDE SEQUENCE</scope>
    <source>
        <tissue evidence="17">Leaves</tissue>
    </source>
</reference>
<dbReference type="CDD" id="cd14704">
    <property type="entry name" value="bZIP_HY5-like"/>
    <property type="match status" value="1"/>
</dbReference>
<protein>
    <submittedName>
        <fullName evidence="17">TGACG-sequence-specific DNA-binding protein TGA-1B</fullName>
    </submittedName>
</protein>
<sequence length="777" mass="83793">MADQVLTELRPSPLTSDNFNKFSTEFDSLPIPPLDSLFFSENNHTNGLTSDTYISDLGMDLGFDENADFNLSFDDLDDLDLPSDAEDFLLSNGVDAIQQHGLATAPTVQVSNSSSQELDASGVSTDRALDVGHFLNFPTSESDSYGREYSPPVSSEDSGDPNTNGARVSNFPSTDSGGSDRELSGGSVSSQGSGYRPSSPISLNAIVLDQNVKMEEEMGSKRCVLKRKKEQDEGNTTESRTMKYMRSAENGNSNATGNGEEDKRKARLMRNRESAQLSRQRKKHYVEELEDKVRNMHSTIADLNSKISYIMAENATLRQQLSGGAAGGMCAPGMFPHPAMAAMGYPWMPCAPYVVKPQGSQVPLVPIPRLKPQQSVPAPKVKKSESKRIEGKTKKVASVSFLGLLFFVLLFGGMVPLLNVRYGGVGDKVPSGLDYVSGRLYDEHRGRVLGVNGYLNVSGGSVGVGFSGGKWDNSNRVNNGRGRLLEESELERKGKGSEPSQGSDESVRLGNAREPLVASLYVPRNDKLVKIDGNLIIHSVLASEKAMASQVSPRKEENRETGLAIPGDLGPALAIPEVGGNRGRHSHLYVKPTGGQKALASGSADTLKDHVKSSAADGKLQQWFREGLAGPMLSSGMCTEVFQFDVSPASAPGAIIPASSVSNTSEEHCRNSTRLKKGRNRRILRGLPAPLTRSNYNLTKEHMGKDSQKGSFQGNKSSSPMIVSVLVDPREAGDSEIEGIITPKSLSRIFVVVLLDSVKYVTYSCVLPRSGPHLVTT</sequence>
<evidence type="ECO:0000256" key="10">
    <source>
        <dbReference type="ARBA" id="ARBA00023163"/>
    </source>
</evidence>
<dbReference type="OrthoDB" id="295274at2759"/>
<evidence type="ECO:0000256" key="5">
    <source>
        <dbReference type="ARBA" id="ARBA00022824"/>
    </source>
</evidence>
<feature type="region of interest" description="Disordered" evidence="14">
    <location>
        <begin position="139"/>
        <end position="200"/>
    </location>
</feature>
<evidence type="ECO:0000313" key="18">
    <source>
        <dbReference type="EMBL" id="KAB1222979.1"/>
    </source>
</evidence>
<feature type="domain" description="BZIP" evidence="16">
    <location>
        <begin position="261"/>
        <end position="321"/>
    </location>
</feature>
<keyword evidence="10" id="KW-0804">Transcription</keyword>
<feature type="region of interest" description="Disordered" evidence="14">
    <location>
        <begin position="477"/>
        <end position="509"/>
    </location>
</feature>
<name>A0A6A1WH40_9ROSI</name>
<evidence type="ECO:0000256" key="15">
    <source>
        <dbReference type="SAM" id="Phobius"/>
    </source>
</evidence>
<evidence type="ECO:0000256" key="9">
    <source>
        <dbReference type="ARBA" id="ARBA00023136"/>
    </source>
</evidence>
<evidence type="ECO:0000256" key="6">
    <source>
        <dbReference type="ARBA" id="ARBA00022989"/>
    </source>
</evidence>
<dbReference type="PANTHER" id="PTHR47416:SF3">
    <property type="entry name" value="BZIP TRANSCRIPTION FACTOR 17-RELATED"/>
    <property type="match status" value="1"/>
</dbReference>
<feature type="region of interest" description="Disordered" evidence="14">
    <location>
        <begin position="217"/>
        <end position="266"/>
    </location>
</feature>
<keyword evidence="9 15" id="KW-0472">Membrane</keyword>
<dbReference type="PANTHER" id="PTHR47416">
    <property type="entry name" value="BASIC-LEUCINE ZIPPER TRANSCRIPTION FACTOR F-RELATED"/>
    <property type="match status" value="1"/>
</dbReference>
<dbReference type="SUPFAM" id="SSF57959">
    <property type="entry name" value="Leucine zipper domain"/>
    <property type="match status" value="1"/>
</dbReference>
<comment type="caution">
    <text evidence="17">The sequence shown here is derived from an EMBL/GenBank/DDBJ whole genome shotgun (WGS) entry which is preliminary data.</text>
</comment>
<dbReference type="Proteomes" id="UP000516437">
    <property type="component" value="Chromosome 2"/>
</dbReference>
<evidence type="ECO:0000256" key="11">
    <source>
        <dbReference type="ARBA" id="ARBA00023180"/>
    </source>
</evidence>
<feature type="compositionally biased region" description="Polar residues" evidence="14">
    <location>
        <begin position="152"/>
        <end position="177"/>
    </location>
</feature>
<dbReference type="EMBL" id="RXIC02000020">
    <property type="protein sequence ID" value="KAB1222979.1"/>
    <property type="molecule type" value="Genomic_DNA"/>
</dbReference>
<evidence type="ECO:0000313" key="19">
    <source>
        <dbReference type="Proteomes" id="UP000516437"/>
    </source>
</evidence>
<dbReference type="GO" id="GO:0006950">
    <property type="term" value="P:response to stress"/>
    <property type="evidence" value="ECO:0007669"/>
    <property type="project" value="UniProtKB-ARBA"/>
</dbReference>
<dbReference type="GO" id="GO:0005789">
    <property type="term" value="C:endoplasmic reticulum membrane"/>
    <property type="evidence" value="ECO:0007669"/>
    <property type="project" value="UniProtKB-SubCell"/>
</dbReference>
<evidence type="ECO:0000259" key="16">
    <source>
        <dbReference type="PROSITE" id="PS50217"/>
    </source>
</evidence>
<dbReference type="GO" id="GO:0003677">
    <property type="term" value="F:DNA binding"/>
    <property type="evidence" value="ECO:0007669"/>
    <property type="project" value="UniProtKB-KW"/>
</dbReference>
<feature type="compositionally biased region" description="Low complexity" evidence="14">
    <location>
        <begin position="184"/>
        <end position="194"/>
    </location>
</feature>
<reference evidence="17" key="3">
    <citation type="submission" date="2019-09" db="EMBL/GenBank/DDBJ databases">
        <authorList>
            <person name="Gao Z."/>
        </authorList>
    </citation>
    <scope>NUCLEOTIDE SEQUENCE</scope>
    <source>
        <tissue evidence="17">Leaves</tissue>
    </source>
</reference>
<evidence type="ECO:0000256" key="4">
    <source>
        <dbReference type="ARBA" id="ARBA00022692"/>
    </source>
</evidence>
<evidence type="ECO:0000256" key="13">
    <source>
        <dbReference type="ARBA" id="ARBA00065888"/>
    </source>
</evidence>
<comment type="subcellular location">
    <subcellularLocation>
        <location evidence="2">Endoplasmic reticulum membrane</location>
        <topology evidence="2">Single-pass membrane protein</topology>
    </subcellularLocation>
    <subcellularLocation>
        <location evidence="1">Nucleus</location>
    </subcellularLocation>
</comment>
<evidence type="ECO:0000256" key="7">
    <source>
        <dbReference type="ARBA" id="ARBA00023015"/>
    </source>
</evidence>
<gene>
    <name evidence="17" type="ORF">CJ030_MR2G020029</name>
    <name evidence="18" type="ORF">CJ030_MR2G020030</name>
</gene>
<feature type="compositionally biased region" description="Basic and acidic residues" evidence="14">
    <location>
        <begin position="483"/>
        <end position="496"/>
    </location>
</feature>
<dbReference type="Pfam" id="PF00170">
    <property type="entry name" value="bZIP_1"/>
    <property type="match status" value="1"/>
</dbReference>
<accession>A0A6A1WH40</accession>
<keyword evidence="7" id="KW-0805">Transcription regulation</keyword>
<comment type="similarity">
    <text evidence="3">Belongs to the bZIP family.</text>
</comment>
<evidence type="ECO:0000256" key="12">
    <source>
        <dbReference type="ARBA" id="ARBA00023242"/>
    </source>
</evidence>
<evidence type="ECO:0000256" key="8">
    <source>
        <dbReference type="ARBA" id="ARBA00023125"/>
    </source>
</evidence>
<keyword evidence="5" id="KW-0256">Endoplasmic reticulum</keyword>
<keyword evidence="11" id="KW-0325">Glycoprotein</keyword>
<dbReference type="InterPro" id="IPR046347">
    <property type="entry name" value="bZIP_sf"/>
</dbReference>
<dbReference type="EMBL" id="RXIC02000020">
    <property type="protein sequence ID" value="KAB1222978.1"/>
    <property type="molecule type" value="Genomic_DNA"/>
</dbReference>
<dbReference type="FunFam" id="1.20.5.170:FF:000085">
    <property type="entry name" value="bZIP transcription factor 49"/>
    <property type="match status" value="1"/>
</dbReference>
<reference evidence="17 19" key="2">
    <citation type="journal article" date="2019" name="Plant Biotechnol. J.">
        <title>The red bayberry genome and genetic basis of sex determination.</title>
        <authorList>
            <person name="Jia H.M."/>
            <person name="Jia H.J."/>
            <person name="Cai Q.L."/>
            <person name="Wang Y."/>
            <person name="Zhao H.B."/>
            <person name="Yang W.F."/>
            <person name="Wang G.Y."/>
            <person name="Li Y.H."/>
            <person name="Zhan D.L."/>
            <person name="Shen Y.T."/>
            <person name="Niu Q.F."/>
            <person name="Chang L."/>
            <person name="Qiu J."/>
            <person name="Zhao L."/>
            <person name="Xie H.B."/>
            <person name="Fu W.Y."/>
            <person name="Jin J."/>
            <person name="Li X.W."/>
            <person name="Jiao Y."/>
            <person name="Zhou C.C."/>
            <person name="Tu T."/>
            <person name="Chai C.Y."/>
            <person name="Gao J.L."/>
            <person name="Fan L.J."/>
            <person name="van de Weg E."/>
            <person name="Wang J.Y."/>
            <person name="Gao Z.S."/>
        </authorList>
    </citation>
    <scope>NUCLEOTIDE SEQUENCE [LARGE SCALE GENOMIC DNA]</scope>
    <source>
        <tissue evidence="17">Leaves</tissue>
    </source>
</reference>
<organism evidence="17 19">
    <name type="scientific">Morella rubra</name>
    <name type="common">Chinese bayberry</name>
    <dbReference type="NCBI Taxonomy" id="262757"/>
    <lineage>
        <taxon>Eukaryota</taxon>
        <taxon>Viridiplantae</taxon>
        <taxon>Streptophyta</taxon>
        <taxon>Embryophyta</taxon>
        <taxon>Tracheophyta</taxon>
        <taxon>Spermatophyta</taxon>
        <taxon>Magnoliopsida</taxon>
        <taxon>eudicotyledons</taxon>
        <taxon>Gunneridae</taxon>
        <taxon>Pentapetalae</taxon>
        <taxon>rosids</taxon>
        <taxon>fabids</taxon>
        <taxon>Fagales</taxon>
        <taxon>Myricaceae</taxon>
        <taxon>Morella</taxon>
    </lineage>
</organism>
<dbReference type="Gene3D" id="1.20.5.170">
    <property type="match status" value="1"/>
</dbReference>
<keyword evidence="8 17" id="KW-0238">DNA-binding</keyword>